<dbReference type="AlphaFoldDB" id="A0A840RH26"/>
<dbReference type="Proteomes" id="UP000543030">
    <property type="component" value="Unassembled WGS sequence"/>
</dbReference>
<gene>
    <name evidence="2" type="ORF">HNQ50_002251</name>
</gene>
<organism evidence="2 3">
    <name type="scientific">Silvimonas terrae</name>
    <dbReference type="NCBI Taxonomy" id="300266"/>
    <lineage>
        <taxon>Bacteria</taxon>
        <taxon>Pseudomonadati</taxon>
        <taxon>Pseudomonadota</taxon>
        <taxon>Betaproteobacteria</taxon>
        <taxon>Neisseriales</taxon>
        <taxon>Chitinibacteraceae</taxon>
        <taxon>Silvimonas</taxon>
    </lineage>
</organism>
<feature type="transmembrane region" description="Helical" evidence="1">
    <location>
        <begin position="88"/>
        <end position="107"/>
    </location>
</feature>
<comment type="caution">
    <text evidence="2">The sequence shown here is derived from an EMBL/GenBank/DDBJ whole genome shotgun (WGS) entry which is preliminary data.</text>
</comment>
<keyword evidence="3" id="KW-1185">Reference proteome</keyword>
<dbReference type="Pfam" id="PF02325">
    <property type="entry name" value="CCB3_YggT"/>
    <property type="match status" value="2"/>
</dbReference>
<protein>
    <submittedName>
        <fullName evidence="2">YggT family protein</fullName>
    </submittedName>
</protein>
<accession>A0A840RH26</accession>
<sequence>MLANALDFLIRNLAEFFILVLLIRFYLQAGRVSFKHPVGQFVLALTNWIVLPVRRVVPPWRNLDTASLLLAWVCAFLMHLILLAITPWPFIFGSPLSIVALVLAAALELFKMSLYLLFAATIGQALMSWIAPYNPMMPVLEGITGPFLRPLRRMIPTVGGIDITPLILILIIQLLLGVVVASLEPYILQNVRIAT</sequence>
<dbReference type="InterPro" id="IPR003425">
    <property type="entry name" value="CCB3/YggT"/>
</dbReference>
<evidence type="ECO:0000313" key="2">
    <source>
        <dbReference type="EMBL" id="MBB5191521.1"/>
    </source>
</evidence>
<evidence type="ECO:0000313" key="3">
    <source>
        <dbReference type="Proteomes" id="UP000543030"/>
    </source>
</evidence>
<name>A0A840RH26_9NEIS</name>
<feature type="transmembrane region" description="Helical" evidence="1">
    <location>
        <begin position="33"/>
        <end position="51"/>
    </location>
</feature>
<feature type="transmembrane region" description="Helical" evidence="1">
    <location>
        <begin position="9"/>
        <end position="27"/>
    </location>
</feature>
<keyword evidence="1" id="KW-0812">Transmembrane</keyword>
<feature type="transmembrane region" description="Helical" evidence="1">
    <location>
        <begin position="163"/>
        <end position="183"/>
    </location>
</feature>
<feature type="transmembrane region" description="Helical" evidence="1">
    <location>
        <begin position="63"/>
        <end position="82"/>
    </location>
</feature>
<dbReference type="EMBL" id="JACHHN010000004">
    <property type="protein sequence ID" value="MBB5191521.1"/>
    <property type="molecule type" value="Genomic_DNA"/>
</dbReference>
<proteinExistence type="predicted"/>
<evidence type="ECO:0000256" key="1">
    <source>
        <dbReference type="SAM" id="Phobius"/>
    </source>
</evidence>
<dbReference type="GO" id="GO:0016020">
    <property type="term" value="C:membrane"/>
    <property type="evidence" value="ECO:0007669"/>
    <property type="project" value="InterPro"/>
</dbReference>
<dbReference type="RefSeq" id="WP_246428679.1">
    <property type="nucleotide sequence ID" value="NZ_JACHHN010000004.1"/>
</dbReference>
<reference evidence="2 3" key="1">
    <citation type="submission" date="2020-08" db="EMBL/GenBank/DDBJ databases">
        <title>Genomic Encyclopedia of Type Strains, Phase IV (KMG-IV): sequencing the most valuable type-strain genomes for metagenomic binning, comparative biology and taxonomic classification.</title>
        <authorList>
            <person name="Goeker M."/>
        </authorList>
    </citation>
    <scope>NUCLEOTIDE SEQUENCE [LARGE SCALE GENOMIC DNA]</scope>
    <source>
        <strain evidence="2 3">DSM 18233</strain>
    </source>
</reference>
<keyword evidence="1" id="KW-1133">Transmembrane helix</keyword>
<keyword evidence="1" id="KW-0472">Membrane</keyword>